<dbReference type="OrthoDB" id="28868at2759"/>
<dbReference type="Gene3D" id="1.20.1280.50">
    <property type="match status" value="1"/>
</dbReference>
<dbReference type="PROSITE" id="PS50181">
    <property type="entry name" value="FBOX"/>
    <property type="match status" value="1"/>
</dbReference>
<dbReference type="InterPro" id="IPR036047">
    <property type="entry name" value="F-box-like_dom_sf"/>
</dbReference>
<comment type="caution">
    <text evidence="4">The sequence shown here is derived from an EMBL/GenBank/DDBJ whole genome shotgun (WGS) entry which is preliminary data.</text>
</comment>
<dbReference type="SUPFAM" id="SSF81383">
    <property type="entry name" value="F-box domain"/>
    <property type="match status" value="1"/>
</dbReference>
<dbReference type="Pfam" id="PF08755">
    <property type="entry name" value="YccV-like"/>
    <property type="match status" value="1"/>
</dbReference>
<dbReference type="Pfam" id="PF12937">
    <property type="entry name" value="F-box-like"/>
    <property type="match status" value="1"/>
</dbReference>
<dbReference type="SMART" id="SM00256">
    <property type="entry name" value="FBOX"/>
    <property type="match status" value="1"/>
</dbReference>
<evidence type="ECO:0000256" key="2">
    <source>
        <dbReference type="ARBA" id="ARBA00022786"/>
    </source>
</evidence>
<dbReference type="PANTHER" id="PTHR46550:SF1">
    <property type="entry name" value="F-BOX PROTEIN 3"/>
    <property type="match status" value="1"/>
</dbReference>
<evidence type="ECO:0000313" key="5">
    <source>
        <dbReference type="Proteomes" id="UP000789570"/>
    </source>
</evidence>
<gene>
    <name evidence="4" type="ORF">FCALED_LOCUS8228</name>
</gene>
<feature type="domain" description="F-box" evidence="3">
    <location>
        <begin position="1"/>
        <end position="46"/>
    </location>
</feature>
<dbReference type="PANTHER" id="PTHR46550">
    <property type="entry name" value="F-BOX ONLY PROTEIN 3"/>
    <property type="match status" value="1"/>
</dbReference>
<dbReference type="InterPro" id="IPR036623">
    <property type="entry name" value="Hemimethylated_DNA-bd_sf"/>
</dbReference>
<dbReference type="InterPro" id="IPR011722">
    <property type="entry name" value="Hemimethylated_DNA-bd_dom"/>
</dbReference>
<protein>
    <submittedName>
        <fullName evidence="4">14905_t:CDS:1</fullName>
    </submittedName>
</protein>
<keyword evidence="5" id="KW-1185">Reference proteome</keyword>
<dbReference type="GO" id="GO:0003677">
    <property type="term" value="F:DNA binding"/>
    <property type="evidence" value="ECO:0007669"/>
    <property type="project" value="InterPro"/>
</dbReference>
<evidence type="ECO:0000313" key="4">
    <source>
        <dbReference type="EMBL" id="CAG8593677.1"/>
    </source>
</evidence>
<evidence type="ECO:0000256" key="1">
    <source>
        <dbReference type="ARBA" id="ARBA00004906"/>
    </source>
</evidence>
<organism evidence="4 5">
    <name type="scientific">Funneliformis caledonium</name>
    <dbReference type="NCBI Taxonomy" id="1117310"/>
    <lineage>
        <taxon>Eukaryota</taxon>
        <taxon>Fungi</taxon>
        <taxon>Fungi incertae sedis</taxon>
        <taxon>Mucoromycota</taxon>
        <taxon>Glomeromycotina</taxon>
        <taxon>Glomeromycetes</taxon>
        <taxon>Glomerales</taxon>
        <taxon>Glomeraceae</taxon>
        <taxon>Funneliformis</taxon>
    </lineage>
</organism>
<name>A0A9N9CAV7_9GLOM</name>
<dbReference type="InterPro" id="IPR052121">
    <property type="entry name" value="F-box_SCF_Substrate_Recog"/>
</dbReference>
<dbReference type="SUPFAM" id="SSF141255">
    <property type="entry name" value="YccV-like"/>
    <property type="match status" value="1"/>
</dbReference>
<accession>A0A9N9CAV7</accession>
<dbReference type="EMBL" id="CAJVPQ010002346">
    <property type="protein sequence ID" value="CAG8593677.1"/>
    <property type="molecule type" value="Genomic_DNA"/>
</dbReference>
<reference evidence="4" key="1">
    <citation type="submission" date="2021-06" db="EMBL/GenBank/DDBJ databases">
        <authorList>
            <person name="Kallberg Y."/>
            <person name="Tangrot J."/>
            <person name="Rosling A."/>
        </authorList>
    </citation>
    <scope>NUCLEOTIDE SEQUENCE</scope>
    <source>
        <strain evidence="4">UK204</strain>
    </source>
</reference>
<dbReference type="InterPro" id="IPR001810">
    <property type="entry name" value="F-box_dom"/>
</dbReference>
<dbReference type="AlphaFoldDB" id="A0A9N9CAV7"/>
<keyword evidence="2" id="KW-0833">Ubl conjugation pathway</keyword>
<dbReference type="Proteomes" id="UP000789570">
    <property type="component" value="Unassembled WGS sequence"/>
</dbReference>
<proteinExistence type="predicted"/>
<comment type="pathway">
    <text evidence="1">Protein modification; protein ubiquitination.</text>
</comment>
<sequence length="618" mass="72788">MARTQVPTLCLKHILPHLEAEDVARCAQVSRLWRNACYVESLWKKFCDQRWKYWKSKPKKADGWRQVFLARMATDRWAFEILDELSAGGPFYLSNMKKLRQLGDNCRDMLLWVMDNPNETTLTHCYFAKRALQFIRRSSVIEKWKAWRNLDLNITNLEGFALMASFYNERIDVVDIIHEIDELAAEFNEICQKDLPQSQLEKFKRLAEFFGEKYPSTASVLDIETKFLYLVTPLLETKQSKACVMTVLFEALAGKVGIRNVDVVSDREKFTFRRYHFVRYKDFYPSNPLLMDHDHIEEDEEDMDHDIYHIDFQKHSETGVLTVEQFGKHSSKYYGAYTPEYKYIPQERLFRLFLQDYWQSLTAIRGYNRDVIYGTALQLHFIRSPEILECSLGDMYRLMKFWWSFVAARYRYPEDYELGKVAISEIEKYIGTGTVAEEGMWQRLIENVKFEVESLEEDDRVDWDYASGQSIRGQLGKKDPKFFVGDVVCFKKFHSLGVICRWDRTYNADIAANVAKFVWTDVESQRNEPFYEVLTHRGSFLYCGQKTLVMEPYDSERLSRMVPSNVYGDHIGDEADWELAKALGPVTTELVGCFFERWDPESCKYIMNEVTAKWFPDG</sequence>
<dbReference type="SMART" id="SM00992">
    <property type="entry name" value="YccV-like"/>
    <property type="match status" value="1"/>
</dbReference>
<dbReference type="Gene3D" id="2.30.30.390">
    <property type="entry name" value="Hemimethylated DNA-binding domain"/>
    <property type="match status" value="1"/>
</dbReference>
<dbReference type="GO" id="GO:0005737">
    <property type="term" value="C:cytoplasm"/>
    <property type="evidence" value="ECO:0007669"/>
    <property type="project" value="TreeGrafter"/>
</dbReference>
<evidence type="ECO:0000259" key="3">
    <source>
        <dbReference type="PROSITE" id="PS50181"/>
    </source>
</evidence>